<proteinExistence type="predicted"/>
<keyword evidence="6" id="KW-0804">Transcription</keyword>
<sequence>MLDLVCNPTGFNPFQEIACNKKAAELEKGDDRSSSSPKEDDASEINSSSVDGAQIPNVKGEESDKPTTNSDVEEQDEKMPKDIADKKHHRENVIPCPRCNSTDTKFCYFNNYNVNQPRHFCRKCQRYWTAGGSMRNIPVGAGRRKSKRRAERSNEDGESLSENLCGPSSSSSILTTLSDPTVGEMNWVNATSQQGFGNVFPWAYYTIQPSAYWFDMRNGSCYPPCMGPNSENLGKHATDMSPRPHKGSAEERVSEDVGNKKPGTMPEKTVGAPSPFTGFFKTKDSKVHNENRTAEITSILIANPAALSRSMGFHEGP</sequence>
<feature type="region of interest" description="Disordered" evidence="9">
    <location>
        <begin position="25"/>
        <end position="95"/>
    </location>
</feature>
<dbReference type="PROSITE" id="PS50884">
    <property type="entry name" value="ZF_DOF_2"/>
    <property type="match status" value="1"/>
</dbReference>
<dbReference type="PROSITE" id="PS01361">
    <property type="entry name" value="ZF_DOF_1"/>
    <property type="match status" value="1"/>
</dbReference>
<protein>
    <recommendedName>
        <fullName evidence="10">Dof-type domain-containing protein</fullName>
    </recommendedName>
</protein>
<dbReference type="GO" id="GO:0003677">
    <property type="term" value="F:DNA binding"/>
    <property type="evidence" value="ECO:0007669"/>
    <property type="project" value="UniProtKB-UniRule"/>
</dbReference>
<dbReference type="AlphaFoldDB" id="A0A5K1AQZ8"/>
<evidence type="ECO:0000256" key="8">
    <source>
        <dbReference type="PROSITE-ProRule" id="PRU00071"/>
    </source>
</evidence>
<feature type="compositionally biased region" description="Basic and acidic residues" evidence="9">
    <location>
        <begin position="247"/>
        <end position="259"/>
    </location>
</feature>
<dbReference type="GO" id="GO:0008270">
    <property type="term" value="F:zinc ion binding"/>
    <property type="evidence" value="ECO:0007669"/>
    <property type="project" value="UniProtKB-KW"/>
</dbReference>
<keyword evidence="2 8" id="KW-0863">Zinc-finger</keyword>
<evidence type="ECO:0000256" key="3">
    <source>
        <dbReference type="ARBA" id="ARBA00022833"/>
    </source>
</evidence>
<dbReference type="EMBL" id="LR721780">
    <property type="protein sequence ID" value="VVW04570.1"/>
    <property type="molecule type" value="Genomic_DNA"/>
</dbReference>
<evidence type="ECO:0000256" key="4">
    <source>
        <dbReference type="ARBA" id="ARBA00023015"/>
    </source>
</evidence>
<evidence type="ECO:0000313" key="11">
    <source>
        <dbReference type="EMBL" id="VVW04570.1"/>
    </source>
</evidence>
<accession>A0A5K1AQZ8</accession>
<evidence type="ECO:0000256" key="2">
    <source>
        <dbReference type="ARBA" id="ARBA00022771"/>
    </source>
</evidence>
<dbReference type="Pfam" id="PF02701">
    <property type="entry name" value="Zn_ribbon_Dof"/>
    <property type="match status" value="1"/>
</dbReference>
<feature type="compositionally biased region" description="Basic and acidic residues" evidence="9">
    <location>
        <begin position="25"/>
        <end position="40"/>
    </location>
</feature>
<keyword evidence="5 8" id="KW-0238">DNA-binding</keyword>
<dbReference type="PANTHER" id="PTHR31089">
    <property type="entry name" value="CYCLIC DOF FACTOR 2"/>
    <property type="match status" value="1"/>
</dbReference>
<feature type="region of interest" description="Disordered" evidence="9">
    <location>
        <begin position="238"/>
        <end position="284"/>
    </location>
</feature>
<comment type="subcellular location">
    <subcellularLocation>
        <location evidence="8">Nucleus</location>
    </subcellularLocation>
</comment>
<feature type="compositionally biased region" description="Low complexity" evidence="9">
    <location>
        <begin position="168"/>
        <end position="177"/>
    </location>
</feature>
<feature type="domain" description="Dof-type" evidence="10">
    <location>
        <begin position="94"/>
        <end position="148"/>
    </location>
</feature>
<keyword evidence="3" id="KW-0862">Zinc</keyword>
<keyword evidence="1" id="KW-0479">Metal-binding</keyword>
<evidence type="ECO:0000259" key="10">
    <source>
        <dbReference type="PROSITE" id="PS50884"/>
    </source>
</evidence>
<evidence type="ECO:0000256" key="1">
    <source>
        <dbReference type="ARBA" id="ARBA00022723"/>
    </source>
</evidence>
<reference evidence="11" key="1">
    <citation type="submission" date="2019-09" db="EMBL/GenBank/DDBJ databases">
        <authorList>
            <person name="Zhang L."/>
        </authorList>
    </citation>
    <scope>NUCLEOTIDE SEQUENCE</scope>
</reference>
<evidence type="ECO:0000256" key="9">
    <source>
        <dbReference type="SAM" id="MobiDB-lite"/>
    </source>
</evidence>
<organism evidence="11">
    <name type="scientific">Nymphaea colorata</name>
    <name type="common">pocket water lily</name>
    <dbReference type="NCBI Taxonomy" id="210225"/>
    <lineage>
        <taxon>Eukaryota</taxon>
        <taxon>Viridiplantae</taxon>
        <taxon>Streptophyta</taxon>
        <taxon>Embryophyta</taxon>
        <taxon>Tracheophyta</taxon>
        <taxon>Spermatophyta</taxon>
        <taxon>Magnoliopsida</taxon>
        <taxon>Nymphaeales</taxon>
        <taxon>Nymphaeaceae</taxon>
        <taxon>Nymphaea</taxon>
    </lineage>
</organism>
<evidence type="ECO:0000256" key="6">
    <source>
        <dbReference type="ARBA" id="ARBA00023163"/>
    </source>
</evidence>
<feature type="region of interest" description="Disordered" evidence="9">
    <location>
        <begin position="135"/>
        <end position="177"/>
    </location>
</feature>
<dbReference type="Gramene" id="NC2G0033610.1">
    <property type="protein sequence ID" value="NC2G0033610.1:cds"/>
    <property type="gene ID" value="NC2G0033610"/>
</dbReference>
<evidence type="ECO:0000256" key="5">
    <source>
        <dbReference type="ARBA" id="ARBA00023125"/>
    </source>
</evidence>
<dbReference type="InterPro" id="IPR003851">
    <property type="entry name" value="Znf_Dof"/>
</dbReference>
<gene>
    <name evidence="11" type="ORF">NYM_LOCUS12343</name>
</gene>
<keyword evidence="7 8" id="KW-0539">Nucleus</keyword>
<dbReference type="PANTHER" id="PTHR31089:SF1">
    <property type="entry name" value="CYCLIC DOF FACTOR 3"/>
    <property type="match status" value="1"/>
</dbReference>
<dbReference type="GO" id="GO:0005634">
    <property type="term" value="C:nucleus"/>
    <property type="evidence" value="ECO:0007669"/>
    <property type="project" value="UniProtKB-SubCell"/>
</dbReference>
<dbReference type="InterPro" id="IPR045174">
    <property type="entry name" value="Dof"/>
</dbReference>
<name>A0A5K1AQZ8_9MAGN</name>
<dbReference type="GO" id="GO:0003700">
    <property type="term" value="F:DNA-binding transcription factor activity"/>
    <property type="evidence" value="ECO:0007669"/>
    <property type="project" value="InterPro"/>
</dbReference>
<keyword evidence="4" id="KW-0805">Transcription regulation</keyword>
<evidence type="ECO:0000256" key="7">
    <source>
        <dbReference type="ARBA" id="ARBA00023242"/>
    </source>
</evidence>